<dbReference type="OrthoDB" id="6480633at2759"/>
<keyword evidence="2 8" id="KW-0768">Sushi</keyword>
<protein>
    <recommendedName>
        <fullName evidence="10">Sushi domain-containing protein</fullName>
    </recommendedName>
</protein>
<dbReference type="SUPFAM" id="SSF57535">
    <property type="entry name" value="Complement control module/SCR domain"/>
    <property type="match status" value="3"/>
</dbReference>
<dbReference type="Gene3D" id="2.10.70.10">
    <property type="entry name" value="Complement Module, domain 1"/>
    <property type="match status" value="3"/>
</dbReference>
<evidence type="ECO:0000259" key="10">
    <source>
        <dbReference type="PROSITE" id="PS50923"/>
    </source>
</evidence>
<name>A0A401SGA9_CHIPU</name>
<dbReference type="PROSITE" id="PS50923">
    <property type="entry name" value="SUSHI"/>
    <property type="match status" value="3"/>
</dbReference>
<keyword evidence="12" id="KW-1185">Reference proteome</keyword>
<feature type="disulfide bond" evidence="8">
    <location>
        <begin position="143"/>
        <end position="186"/>
    </location>
</feature>
<evidence type="ECO:0000256" key="4">
    <source>
        <dbReference type="ARBA" id="ARBA00022737"/>
    </source>
</evidence>
<evidence type="ECO:0000256" key="6">
    <source>
        <dbReference type="ARBA" id="ARBA00023157"/>
    </source>
</evidence>
<evidence type="ECO:0000313" key="11">
    <source>
        <dbReference type="EMBL" id="GCC29462.1"/>
    </source>
</evidence>
<dbReference type="PANTHER" id="PTHR45656">
    <property type="entry name" value="PROTEIN CBR-CLEC-78"/>
    <property type="match status" value="1"/>
</dbReference>
<dbReference type="Proteomes" id="UP000287033">
    <property type="component" value="Unassembled WGS sequence"/>
</dbReference>
<keyword evidence="7" id="KW-0325">Glycoprotein</keyword>
<dbReference type="FunFam" id="2.10.70.10:FF:000011">
    <property type="entry name" value="CUB and sushi domain-containing protein 3 isoform A"/>
    <property type="match status" value="1"/>
</dbReference>
<organism evidence="11 12">
    <name type="scientific">Chiloscyllium punctatum</name>
    <name type="common">Brownbanded bambooshark</name>
    <name type="synonym">Hemiscyllium punctatum</name>
    <dbReference type="NCBI Taxonomy" id="137246"/>
    <lineage>
        <taxon>Eukaryota</taxon>
        <taxon>Metazoa</taxon>
        <taxon>Chordata</taxon>
        <taxon>Craniata</taxon>
        <taxon>Vertebrata</taxon>
        <taxon>Chondrichthyes</taxon>
        <taxon>Elasmobranchii</taxon>
        <taxon>Galeomorphii</taxon>
        <taxon>Galeoidea</taxon>
        <taxon>Orectolobiformes</taxon>
        <taxon>Hemiscylliidae</taxon>
        <taxon>Chiloscyllium</taxon>
    </lineage>
</organism>
<evidence type="ECO:0000256" key="5">
    <source>
        <dbReference type="ARBA" id="ARBA00023136"/>
    </source>
</evidence>
<dbReference type="AlphaFoldDB" id="A0A401SGA9"/>
<feature type="non-terminal residue" evidence="11">
    <location>
        <position position="242"/>
    </location>
</feature>
<dbReference type="GO" id="GO:0016020">
    <property type="term" value="C:membrane"/>
    <property type="evidence" value="ECO:0007669"/>
    <property type="project" value="UniProtKB-SubCell"/>
</dbReference>
<dbReference type="Pfam" id="PF00084">
    <property type="entry name" value="Sushi"/>
    <property type="match status" value="3"/>
</dbReference>
<feature type="chain" id="PRO_5019280711" description="Sushi domain-containing protein" evidence="9">
    <location>
        <begin position="23"/>
        <end position="242"/>
    </location>
</feature>
<feature type="domain" description="Sushi" evidence="10">
    <location>
        <begin position="22"/>
        <end position="83"/>
    </location>
</feature>
<feature type="signal peptide" evidence="9">
    <location>
        <begin position="1"/>
        <end position="22"/>
    </location>
</feature>
<dbReference type="EMBL" id="BEZZ01000253">
    <property type="protein sequence ID" value="GCC29462.1"/>
    <property type="molecule type" value="Genomic_DNA"/>
</dbReference>
<evidence type="ECO:0000256" key="7">
    <source>
        <dbReference type="ARBA" id="ARBA00023180"/>
    </source>
</evidence>
<gene>
    <name evidence="11" type="ORF">chiPu_0007904</name>
</gene>
<keyword evidence="6 8" id="KW-1015">Disulfide bond</keyword>
<keyword evidence="5" id="KW-0472">Membrane</keyword>
<comment type="subcellular location">
    <subcellularLocation>
        <location evidence="1">Membrane</location>
    </subcellularLocation>
</comment>
<sequence>MENVSERLLFALMAVWVARVTGECGKPPILENGSPNNPQTTSPVGTRLAYSCFPGYIFQEGGSRYITCRENSTWSPLRAVCEPINCGNPGEILNGYYNVSDTTFGNKVIFYCEKGFNLVGKENRICTANGWSGQVPTCEIVQCPEPPRISNGTVSSSDSDSWTFGSIARYSCLDGYSLIGDKTITCTMAGEWDKDPPRCQGGSKRITCRKDGTWSPLRAVCEPSNLVTTLATTHTGGCERHI</sequence>
<evidence type="ECO:0000256" key="8">
    <source>
        <dbReference type="PROSITE-ProRule" id="PRU00302"/>
    </source>
</evidence>
<dbReference type="STRING" id="137246.A0A401SGA9"/>
<proteinExistence type="predicted"/>
<dbReference type="FunFam" id="2.10.70.10:FF:000014">
    <property type="entry name" value="Membrane cofactor protein"/>
    <property type="match status" value="1"/>
</dbReference>
<feature type="domain" description="Sushi" evidence="10">
    <location>
        <begin position="141"/>
        <end position="201"/>
    </location>
</feature>
<evidence type="ECO:0000256" key="2">
    <source>
        <dbReference type="ARBA" id="ARBA00022659"/>
    </source>
</evidence>
<keyword evidence="3 9" id="KW-0732">Signal</keyword>
<reference evidence="11 12" key="1">
    <citation type="journal article" date="2018" name="Nat. Ecol. Evol.">
        <title>Shark genomes provide insights into elasmobranch evolution and the origin of vertebrates.</title>
        <authorList>
            <person name="Hara Y"/>
            <person name="Yamaguchi K"/>
            <person name="Onimaru K"/>
            <person name="Kadota M"/>
            <person name="Koyanagi M"/>
            <person name="Keeley SD"/>
            <person name="Tatsumi K"/>
            <person name="Tanaka K"/>
            <person name="Motone F"/>
            <person name="Kageyama Y"/>
            <person name="Nozu R"/>
            <person name="Adachi N"/>
            <person name="Nishimura O"/>
            <person name="Nakagawa R"/>
            <person name="Tanegashima C"/>
            <person name="Kiyatake I"/>
            <person name="Matsumoto R"/>
            <person name="Murakumo K"/>
            <person name="Nishida K"/>
            <person name="Terakita A"/>
            <person name="Kuratani S"/>
            <person name="Sato K"/>
            <person name="Hyodo S Kuraku.S."/>
        </authorList>
    </citation>
    <scope>NUCLEOTIDE SEQUENCE [LARGE SCALE GENOMIC DNA]</scope>
</reference>
<dbReference type="CDD" id="cd00033">
    <property type="entry name" value="CCP"/>
    <property type="match status" value="3"/>
</dbReference>
<dbReference type="SMART" id="SM00032">
    <property type="entry name" value="CCP"/>
    <property type="match status" value="3"/>
</dbReference>
<dbReference type="OMA" id="VKCDLPK"/>
<accession>A0A401SGA9</accession>
<comment type="caution">
    <text evidence="8">Lacks conserved residue(s) required for the propagation of feature annotation.</text>
</comment>
<evidence type="ECO:0000256" key="1">
    <source>
        <dbReference type="ARBA" id="ARBA00004370"/>
    </source>
</evidence>
<feature type="disulfide bond" evidence="8">
    <location>
        <begin position="172"/>
        <end position="199"/>
    </location>
</feature>
<comment type="caution">
    <text evidence="11">The sequence shown here is derived from an EMBL/GenBank/DDBJ whole genome shotgun (WGS) entry which is preliminary data.</text>
</comment>
<evidence type="ECO:0000256" key="3">
    <source>
        <dbReference type="ARBA" id="ARBA00022729"/>
    </source>
</evidence>
<evidence type="ECO:0000256" key="9">
    <source>
        <dbReference type="SAM" id="SignalP"/>
    </source>
</evidence>
<dbReference type="InterPro" id="IPR000436">
    <property type="entry name" value="Sushi_SCR_CCP_dom"/>
</dbReference>
<dbReference type="PANTHER" id="PTHR45656:SF4">
    <property type="entry name" value="PROTEIN CBR-CLEC-78"/>
    <property type="match status" value="1"/>
</dbReference>
<dbReference type="InterPro" id="IPR051277">
    <property type="entry name" value="SEZ6_CSMD_C4BPB_Regulators"/>
</dbReference>
<dbReference type="InterPro" id="IPR035976">
    <property type="entry name" value="Sushi/SCR/CCP_sf"/>
</dbReference>
<feature type="domain" description="Sushi" evidence="10">
    <location>
        <begin position="84"/>
        <end position="140"/>
    </location>
</feature>
<evidence type="ECO:0000313" key="12">
    <source>
        <dbReference type="Proteomes" id="UP000287033"/>
    </source>
</evidence>
<keyword evidence="4" id="KW-0677">Repeat</keyword>